<dbReference type="PANTHER" id="PTHR33116:SF86">
    <property type="entry name" value="REVERSE TRANSCRIPTASE DOMAIN-CONTAINING PROTEIN"/>
    <property type="match status" value="1"/>
</dbReference>
<evidence type="ECO:0000313" key="1">
    <source>
        <dbReference type="EMBL" id="KAL3683538.1"/>
    </source>
</evidence>
<dbReference type="EMBL" id="JBJQOH010000006">
    <property type="protein sequence ID" value="KAL3683538.1"/>
    <property type="molecule type" value="Genomic_DNA"/>
</dbReference>
<organism evidence="1 2">
    <name type="scientific">Riccia sorocarpa</name>
    <dbReference type="NCBI Taxonomy" id="122646"/>
    <lineage>
        <taxon>Eukaryota</taxon>
        <taxon>Viridiplantae</taxon>
        <taxon>Streptophyta</taxon>
        <taxon>Embryophyta</taxon>
        <taxon>Marchantiophyta</taxon>
        <taxon>Marchantiopsida</taxon>
        <taxon>Marchantiidae</taxon>
        <taxon>Marchantiales</taxon>
        <taxon>Ricciaceae</taxon>
        <taxon>Riccia</taxon>
    </lineage>
</organism>
<evidence type="ECO:0000313" key="2">
    <source>
        <dbReference type="Proteomes" id="UP001633002"/>
    </source>
</evidence>
<keyword evidence="2" id="KW-1185">Reference proteome</keyword>
<dbReference type="PANTHER" id="PTHR33116">
    <property type="entry name" value="REVERSE TRANSCRIPTASE ZINC-BINDING DOMAIN-CONTAINING PROTEIN-RELATED-RELATED"/>
    <property type="match status" value="1"/>
</dbReference>
<gene>
    <name evidence="1" type="ORF">R1sor_001560</name>
</gene>
<dbReference type="AlphaFoldDB" id="A0ABD3GWB6"/>
<dbReference type="Proteomes" id="UP001633002">
    <property type="component" value="Unassembled WGS sequence"/>
</dbReference>
<sequence>MGLPEIPGEFFHHSLLGYAALLYGSDHPASTESRFYPPDCHSYRRSFLFQNPDHPSRLSPCAVIVRPCFCSSNLDVTARSGPRQYTNSYSIDRSLYANDSAVFIQLHQPSFQFLQQVLQVYCDASRGQINIAKSELAFIGSSVPISSCLQRLPFKLIDLSHHIRYLGFYFSREQPFRTRWLQVLQRLHQRVRQKLDPTLNFETRYLLLRHKLADVPLYSLPFLALDQHSSRRLEQSYLYLLWGTGDGHKGRKHLVRASVIFSPQNQGGLALRSPMLLQKAFWGKLLMRFINLDYSSTWVDVLASLLHPRGGRPEAVKRILLYLPLRAPKASLATKLLLRWKLYAQWLHFNIVSGTLPADLPLFHLLSCLSLPTPGQAQPWPHMLEDAGIRTTNQL</sequence>
<reference evidence="1 2" key="1">
    <citation type="submission" date="2024-09" db="EMBL/GenBank/DDBJ databases">
        <title>Chromosome-scale assembly of Riccia sorocarpa.</title>
        <authorList>
            <person name="Paukszto L."/>
        </authorList>
    </citation>
    <scope>NUCLEOTIDE SEQUENCE [LARGE SCALE GENOMIC DNA]</scope>
    <source>
        <strain evidence="1">LP-2024</strain>
        <tissue evidence="1">Aerial parts of the thallus</tissue>
    </source>
</reference>
<evidence type="ECO:0008006" key="3">
    <source>
        <dbReference type="Google" id="ProtNLM"/>
    </source>
</evidence>
<accession>A0ABD3GWB6</accession>
<proteinExistence type="predicted"/>
<protein>
    <recommendedName>
        <fullName evidence="3">Maturase K</fullName>
    </recommendedName>
</protein>
<comment type="caution">
    <text evidence="1">The sequence shown here is derived from an EMBL/GenBank/DDBJ whole genome shotgun (WGS) entry which is preliminary data.</text>
</comment>
<name>A0ABD3GWB6_9MARC</name>